<accession>A0A934K9J1</accession>
<dbReference type="InterPro" id="IPR001387">
    <property type="entry name" value="Cro/C1-type_HTH"/>
</dbReference>
<organism evidence="1 2">
    <name type="scientific">Candidatus Nephthysia bennettiae</name>
    <dbReference type="NCBI Taxonomy" id="3127016"/>
    <lineage>
        <taxon>Bacteria</taxon>
        <taxon>Bacillati</taxon>
        <taxon>Candidatus Dormiibacterota</taxon>
        <taxon>Candidatus Dormibacteria</taxon>
        <taxon>Candidatus Dormibacterales</taxon>
        <taxon>Candidatus Dormibacteraceae</taxon>
        <taxon>Candidatus Nephthysia</taxon>
    </lineage>
</organism>
<reference evidence="1" key="1">
    <citation type="submission" date="2020-10" db="EMBL/GenBank/DDBJ databases">
        <title>Ca. Dormibacterota MAGs.</title>
        <authorList>
            <person name="Montgomery K."/>
        </authorList>
    </citation>
    <scope>NUCLEOTIDE SEQUENCE [LARGE SCALE GENOMIC DNA]</scope>
    <source>
        <strain evidence="1">SC8812_S17_10</strain>
    </source>
</reference>
<proteinExistence type="predicted"/>
<name>A0A934K9J1_9BACT</name>
<dbReference type="Proteomes" id="UP000612893">
    <property type="component" value="Unassembled WGS sequence"/>
</dbReference>
<dbReference type="RefSeq" id="WP_338205536.1">
    <property type="nucleotide sequence ID" value="NZ_JAEKNR010000242.1"/>
</dbReference>
<dbReference type="Gene3D" id="1.10.260.40">
    <property type="entry name" value="lambda repressor-like DNA-binding domains"/>
    <property type="match status" value="1"/>
</dbReference>
<protein>
    <submittedName>
        <fullName evidence="1">Helix-turn-helix transcriptional regulator</fullName>
    </submittedName>
</protein>
<dbReference type="CDD" id="cd00093">
    <property type="entry name" value="HTH_XRE"/>
    <property type="match status" value="1"/>
</dbReference>
<dbReference type="EMBL" id="JAEKNR010000242">
    <property type="protein sequence ID" value="MBJ7601334.1"/>
    <property type="molecule type" value="Genomic_DNA"/>
</dbReference>
<evidence type="ECO:0000313" key="1">
    <source>
        <dbReference type="EMBL" id="MBJ7601334.1"/>
    </source>
</evidence>
<dbReference type="SUPFAM" id="SSF47413">
    <property type="entry name" value="lambda repressor-like DNA-binding domains"/>
    <property type="match status" value="1"/>
</dbReference>
<keyword evidence="2" id="KW-1185">Reference proteome</keyword>
<sequence length="157" mass="16188">MADGRFASTRQNRTAGKALRAARLAAGPEEATPTQTEFAARLGDGLGLEISAAALSNWESGRRSVPSAVLLQAVAVSGGSADALLARARDRAAAGTSAGAAADEIDLAGLAEQVTEQGREIFALARTIARMRRRLEDEGILVAEAEEEGAGPRTDAM</sequence>
<dbReference type="InterPro" id="IPR010982">
    <property type="entry name" value="Lambda_DNA-bd_dom_sf"/>
</dbReference>
<gene>
    <name evidence="1" type="ORF">JF922_25085</name>
</gene>
<evidence type="ECO:0000313" key="2">
    <source>
        <dbReference type="Proteomes" id="UP000612893"/>
    </source>
</evidence>
<comment type="caution">
    <text evidence="1">The sequence shown here is derived from an EMBL/GenBank/DDBJ whole genome shotgun (WGS) entry which is preliminary data.</text>
</comment>
<dbReference type="AlphaFoldDB" id="A0A934K9J1"/>